<keyword evidence="7 8" id="KW-0464">Manganese</keyword>
<evidence type="ECO:0000256" key="5">
    <source>
        <dbReference type="ARBA" id="ARBA00023065"/>
    </source>
</evidence>
<keyword evidence="1 8" id="KW-0813">Transport</keyword>
<keyword evidence="2 8" id="KW-1003">Cell membrane</keyword>
<sequence length="185" mass="19783">MLEVFILAVALSMDAFAVSIGLGAKKYPSIPFLGIKVAVLFGFFQGLMPLVGYFAGVGAGEFIASFDHWIAFVLLGGIGAKMMMESRQEDTTEEICTLSHKILFTLAIATSIDAMAAGFTLNLFDLSVGVSVLLIGVVTSVFSYAGVRVGQKSGVWLESRAEFFGGLVLVLIGLKILLEHLFFEA</sequence>
<feature type="transmembrane region" description="Helical" evidence="8">
    <location>
        <begin position="102"/>
        <end position="124"/>
    </location>
</feature>
<name>A0ABS2WTC2_9BACT</name>
<keyword evidence="5 8" id="KW-0406">Ion transport</keyword>
<dbReference type="RefSeq" id="WP_205458969.1">
    <property type="nucleotide sequence ID" value="NZ_JAFHKK010000011.1"/>
</dbReference>
<evidence type="ECO:0000256" key="6">
    <source>
        <dbReference type="ARBA" id="ARBA00023136"/>
    </source>
</evidence>
<dbReference type="InterPro" id="IPR022929">
    <property type="entry name" value="Put_MntP"/>
</dbReference>
<dbReference type="Pfam" id="PF02659">
    <property type="entry name" value="Mntp"/>
    <property type="match status" value="1"/>
</dbReference>
<keyword evidence="4 8" id="KW-1133">Transmembrane helix</keyword>
<accession>A0ABS2WTC2</accession>
<evidence type="ECO:0000256" key="3">
    <source>
        <dbReference type="ARBA" id="ARBA00022692"/>
    </source>
</evidence>
<keyword evidence="6 8" id="KW-0472">Membrane</keyword>
<keyword evidence="3 8" id="KW-0812">Transmembrane</keyword>
<reference evidence="9 10" key="2">
    <citation type="submission" date="2021-02" db="EMBL/GenBank/DDBJ databases">
        <title>Sulfurospirillum tamanensis sp. nov.</title>
        <authorList>
            <person name="Frolova A."/>
            <person name="Merkel A."/>
            <person name="Slobodkin A."/>
        </authorList>
    </citation>
    <scope>NUCLEOTIDE SEQUENCE [LARGE SCALE GENOMIC DNA]</scope>
    <source>
        <strain evidence="9 10">T05b</strain>
    </source>
</reference>
<evidence type="ECO:0000256" key="7">
    <source>
        <dbReference type="ARBA" id="ARBA00023211"/>
    </source>
</evidence>
<evidence type="ECO:0000256" key="2">
    <source>
        <dbReference type="ARBA" id="ARBA00022475"/>
    </source>
</evidence>
<feature type="transmembrane region" description="Helical" evidence="8">
    <location>
        <begin position="130"/>
        <end position="149"/>
    </location>
</feature>
<evidence type="ECO:0000256" key="1">
    <source>
        <dbReference type="ARBA" id="ARBA00022448"/>
    </source>
</evidence>
<comment type="similarity">
    <text evidence="8">Belongs to the MntP (TC 9.B.29) family.</text>
</comment>
<feature type="transmembrane region" description="Helical" evidence="8">
    <location>
        <begin position="37"/>
        <end position="56"/>
    </location>
</feature>
<dbReference type="PANTHER" id="PTHR35529:SF1">
    <property type="entry name" value="MANGANESE EFFLUX PUMP MNTP-RELATED"/>
    <property type="match status" value="1"/>
</dbReference>
<feature type="transmembrane region" description="Helical" evidence="8">
    <location>
        <begin position="6"/>
        <end position="25"/>
    </location>
</feature>
<organism evidence="9 10">
    <name type="scientific">Sulfurospirillum tamanense</name>
    <dbReference type="NCBI Taxonomy" id="2813362"/>
    <lineage>
        <taxon>Bacteria</taxon>
        <taxon>Pseudomonadati</taxon>
        <taxon>Campylobacterota</taxon>
        <taxon>Epsilonproteobacteria</taxon>
        <taxon>Campylobacterales</taxon>
        <taxon>Sulfurospirillaceae</taxon>
        <taxon>Sulfurospirillum</taxon>
    </lineage>
</organism>
<dbReference type="InterPro" id="IPR003810">
    <property type="entry name" value="Mntp/YtaF"/>
</dbReference>
<comment type="caution">
    <text evidence="9">The sequence shown here is derived from an EMBL/GenBank/DDBJ whole genome shotgun (WGS) entry which is preliminary data.</text>
</comment>
<evidence type="ECO:0000256" key="8">
    <source>
        <dbReference type="HAMAP-Rule" id="MF_01521"/>
    </source>
</evidence>
<comment type="subcellular location">
    <subcellularLocation>
        <location evidence="8">Cell membrane</location>
        <topology evidence="8">Multi-pass membrane protein</topology>
    </subcellularLocation>
</comment>
<dbReference type="HAMAP" id="MF_01521">
    <property type="entry name" value="MntP_pump"/>
    <property type="match status" value="1"/>
</dbReference>
<proteinExistence type="inferred from homology"/>
<dbReference type="PANTHER" id="PTHR35529">
    <property type="entry name" value="MANGANESE EFFLUX PUMP MNTP-RELATED"/>
    <property type="match status" value="1"/>
</dbReference>
<reference evidence="9 10" key="3">
    <citation type="submission" date="2021-02" db="EMBL/GenBank/DDBJ databases">
        <authorList>
            <person name="Merkel A.Y."/>
        </authorList>
    </citation>
    <scope>NUCLEOTIDE SEQUENCE [LARGE SCALE GENOMIC DNA]</scope>
    <source>
        <strain evidence="9 10">T05b</strain>
    </source>
</reference>
<feature type="transmembrane region" description="Helical" evidence="8">
    <location>
        <begin position="62"/>
        <end position="81"/>
    </location>
</feature>
<comment type="function">
    <text evidence="8">Probably functions as a manganese efflux pump.</text>
</comment>
<feature type="transmembrane region" description="Helical" evidence="8">
    <location>
        <begin position="161"/>
        <end position="183"/>
    </location>
</feature>
<evidence type="ECO:0000313" key="10">
    <source>
        <dbReference type="Proteomes" id="UP000703590"/>
    </source>
</evidence>
<evidence type="ECO:0000313" key="9">
    <source>
        <dbReference type="EMBL" id="MBN2964419.1"/>
    </source>
</evidence>
<reference evidence="10" key="1">
    <citation type="submission" date="2021-02" db="EMBL/GenBank/DDBJ databases">
        <title>Sulfurospirillum tamanensis sp. nov.</title>
        <authorList>
            <person name="Merkel A.Y."/>
        </authorList>
    </citation>
    <scope>NUCLEOTIDE SEQUENCE [LARGE SCALE GENOMIC DNA]</scope>
    <source>
        <strain evidence="10">T05b</strain>
    </source>
</reference>
<dbReference type="Proteomes" id="UP000703590">
    <property type="component" value="Unassembled WGS sequence"/>
</dbReference>
<gene>
    <name evidence="8" type="primary">mntP</name>
    <name evidence="9" type="ORF">JWV37_06480</name>
</gene>
<keyword evidence="10" id="KW-1185">Reference proteome</keyword>
<evidence type="ECO:0000256" key="4">
    <source>
        <dbReference type="ARBA" id="ARBA00022989"/>
    </source>
</evidence>
<dbReference type="EMBL" id="JAFHKK010000011">
    <property type="protein sequence ID" value="MBN2964419.1"/>
    <property type="molecule type" value="Genomic_DNA"/>
</dbReference>
<protein>
    <recommendedName>
        <fullName evidence="8">Putative manganese efflux pump MntP</fullName>
    </recommendedName>
</protein>